<keyword evidence="3 8" id="KW-0663">Pyridoxal phosphate</keyword>
<organism evidence="10 11">
    <name type="scientific">Mailhella massiliensis</name>
    <dbReference type="NCBI Taxonomy" id="1903261"/>
    <lineage>
        <taxon>Bacteria</taxon>
        <taxon>Pseudomonadati</taxon>
        <taxon>Thermodesulfobacteriota</taxon>
        <taxon>Desulfovibrionia</taxon>
        <taxon>Desulfovibrionales</taxon>
        <taxon>Desulfovibrionaceae</taxon>
        <taxon>Mailhella</taxon>
    </lineage>
</organism>
<evidence type="ECO:0000256" key="4">
    <source>
        <dbReference type="ARBA" id="ARBA00023239"/>
    </source>
</evidence>
<reference evidence="10" key="2">
    <citation type="submission" date="2021-09" db="EMBL/GenBank/DDBJ databases">
        <authorList>
            <person name="Gilroy R."/>
        </authorList>
    </citation>
    <scope>NUCLEOTIDE SEQUENCE</scope>
    <source>
        <strain evidence="10">ChiGjej2B2-19336</strain>
    </source>
</reference>
<comment type="catalytic activity">
    <reaction evidence="7">
        <text>an S-substituted L-cysteine + H2O = a thiol + pyruvate + NH4(+)</text>
        <dbReference type="Rhea" id="RHEA:18121"/>
        <dbReference type="ChEBI" id="CHEBI:15361"/>
        <dbReference type="ChEBI" id="CHEBI:15377"/>
        <dbReference type="ChEBI" id="CHEBI:28938"/>
        <dbReference type="ChEBI" id="CHEBI:29256"/>
        <dbReference type="ChEBI" id="CHEBI:58717"/>
        <dbReference type="EC" id="4.4.1.13"/>
    </reaction>
</comment>
<protein>
    <submittedName>
        <fullName evidence="10">Cystathionine beta-lyase</fullName>
        <ecNumber evidence="10">4.4.1.8</ecNumber>
    </submittedName>
</protein>
<dbReference type="NCBIfam" id="TIGR01324">
    <property type="entry name" value="cysta_beta_ly_B"/>
    <property type="match status" value="1"/>
</dbReference>
<dbReference type="GO" id="GO:0030170">
    <property type="term" value="F:pyridoxal phosphate binding"/>
    <property type="evidence" value="ECO:0007669"/>
    <property type="project" value="InterPro"/>
</dbReference>
<evidence type="ECO:0000256" key="1">
    <source>
        <dbReference type="ARBA" id="ARBA00001933"/>
    </source>
</evidence>
<evidence type="ECO:0000256" key="8">
    <source>
        <dbReference type="PIRSR" id="PIRSR001434-2"/>
    </source>
</evidence>
<reference evidence="10" key="1">
    <citation type="journal article" date="2021" name="PeerJ">
        <title>Extensive microbial diversity within the chicken gut microbiome revealed by metagenomics and culture.</title>
        <authorList>
            <person name="Gilroy R."/>
            <person name="Ravi A."/>
            <person name="Getino M."/>
            <person name="Pursley I."/>
            <person name="Horton D.L."/>
            <person name="Alikhan N.F."/>
            <person name="Baker D."/>
            <person name="Gharbi K."/>
            <person name="Hall N."/>
            <person name="Watson M."/>
            <person name="Adriaenssens E.M."/>
            <person name="Foster-Nyarko E."/>
            <person name="Jarju S."/>
            <person name="Secka A."/>
            <person name="Antonio M."/>
            <person name="Oren A."/>
            <person name="Chaudhuri R.R."/>
            <person name="La Ragione R."/>
            <person name="Hildebrand F."/>
            <person name="Pallen M.J."/>
        </authorList>
    </citation>
    <scope>NUCLEOTIDE SEQUENCE</scope>
    <source>
        <strain evidence="10">ChiGjej2B2-19336</strain>
    </source>
</reference>
<dbReference type="PIRSF" id="PIRSF001434">
    <property type="entry name" value="CGS"/>
    <property type="match status" value="1"/>
</dbReference>
<dbReference type="EC" id="4.4.1.8" evidence="10"/>
<comment type="cofactor">
    <cofactor evidence="1 9">
        <name>pyridoxal 5'-phosphate</name>
        <dbReference type="ChEBI" id="CHEBI:597326"/>
    </cofactor>
</comment>
<dbReference type="Pfam" id="PF01053">
    <property type="entry name" value="Cys_Met_Meta_PP"/>
    <property type="match status" value="1"/>
</dbReference>
<evidence type="ECO:0000256" key="3">
    <source>
        <dbReference type="ARBA" id="ARBA00022898"/>
    </source>
</evidence>
<dbReference type="GO" id="GO:0019450">
    <property type="term" value="P:L-cysteine catabolic process to pyruvate"/>
    <property type="evidence" value="ECO:0007669"/>
    <property type="project" value="TreeGrafter"/>
</dbReference>
<dbReference type="InterPro" id="IPR006233">
    <property type="entry name" value="Cys_b_lyase_bac"/>
</dbReference>
<dbReference type="PANTHER" id="PTHR43500">
    <property type="entry name" value="CYSTATHIONINE BETA-LYASE-RELATED"/>
    <property type="match status" value="1"/>
</dbReference>
<comment type="catalytic activity">
    <reaction evidence="6">
        <text>L,L-cystathionine + H2O = L-homocysteine + pyruvate + NH4(+)</text>
        <dbReference type="Rhea" id="RHEA:13965"/>
        <dbReference type="ChEBI" id="CHEBI:15361"/>
        <dbReference type="ChEBI" id="CHEBI:15377"/>
        <dbReference type="ChEBI" id="CHEBI:28938"/>
        <dbReference type="ChEBI" id="CHEBI:58161"/>
        <dbReference type="ChEBI" id="CHEBI:58199"/>
    </reaction>
</comment>
<evidence type="ECO:0000313" key="11">
    <source>
        <dbReference type="Proteomes" id="UP000698963"/>
    </source>
</evidence>
<dbReference type="GO" id="GO:0019346">
    <property type="term" value="P:transsulfuration"/>
    <property type="evidence" value="ECO:0007669"/>
    <property type="project" value="InterPro"/>
</dbReference>
<proteinExistence type="inferred from homology"/>
<dbReference type="SUPFAM" id="SSF53383">
    <property type="entry name" value="PLP-dependent transferases"/>
    <property type="match status" value="1"/>
</dbReference>
<comment type="pathway">
    <text evidence="5">Amino-acid biosynthesis; L-methionine biosynthesis via de novo pathway; L-homocysteine from L-cystathionine: step 1/1.</text>
</comment>
<dbReference type="PANTHER" id="PTHR43500:SF1">
    <property type="entry name" value="CYSTATHIONINE BETA-LYASE-RELATED"/>
    <property type="match status" value="1"/>
</dbReference>
<comment type="caution">
    <text evidence="10">The sequence shown here is derived from an EMBL/GenBank/DDBJ whole genome shotgun (WGS) entry which is preliminary data.</text>
</comment>
<dbReference type="InterPro" id="IPR015424">
    <property type="entry name" value="PyrdxlP-dep_Trfase"/>
</dbReference>
<dbReference type="EMBL" id="DYZA01000142">
    <property type="protein sequence ID" value="HJD97371.1"/>
    <property type="molecule type" value="Genomic_DNA"/>
</dbReference>
<evidence type="ECO:0000256" key="9">
    <source>
        <dbReference type="RuleBase" id="RU362118"/>
    </source>
</evidence>
<evidence type="ECO:0000256" key="6">
    <source>
        <dbReference type="ARBA" id="ARBA00047517"/>
    </source>
</evidence>
<dbReference type="RefSeq" id="WP_304122418.1">
    <property type="nucleotide sequence ID" value="NZ_DYZA01000142.1"/>
</dbReference>
<dbReference type="GO" id="GO:0047804">
    <property type="term" value="F:cysteine-S-conjugate beta-lyase activity"/>
    <property type="evidence" value="ECO:0007669"/>
    <property type="project" value="UniProtKB-EC"/>
</dbReference>
<dbReference type="PROSITE" id="PS00868">
    <property type="entry name" value="CYS_MET_METAB_PP"/>
    <property type="match status" value="1"/>
</dbReference>
<dbReference type="InterPro" id="IPR054542">
    <property type="entry name" value="Cys_met_metab_PP"/>
</dbReference>
<dbReference type="InterPro" id="IPR015421">
    <property type="entry name" value="PyrdxlP-dep_Trfase_major"/>
</dbReference>
<accession>A0A921DRT0</accession>
<feature type="non-terminal residue" evidence="10">
    <location>
        <position position="1"/>
    </location>
</feature>
<sequence length="368" mass="40202">STIVSPTLEEFDANEEGDAKFRNVCYGALGTENAFALCDAVNKLEQGAGSMVTSSGLAACTQSLLAFVGAGDHVLMPDSVYGPQRMFCESILRRFGVETTYYDPRAGADVDILIKANTRVVYTEAPGSLTFEMQDIPAIVKAAHTHGAVVIMDNTWAGPLYFKPLLAGVDICVEAATKFIAGHSDLVMGVITARTKELYLRMRAFCMQMGEIASPDDCYLALRGLRTMKVRMEKQFAQALALAQWLETRPEVLKVLYPPLESDPGHALWARDFTGGGSLFSIVLPKMEKKAVAAMLNGYRLFSIGASWGGFDSLVEHCHPERTALKRIPPVWSEDNCTLVRYAIGLEDVDELKADLEEGFARLRAALA</sequence>
<dbReference type="FunFam" id="3.40.640.10:FF:000046">
    <property type="entry name" value="Cystathionine gamma-lyase"/>
    <property type="match status" value="1"/>
</dbReference>
<dbReference type="Gene3D" id="3.90.1150.10">
    <property type="entry name" value="Aspartate Aminotransferase, domain 1"/>
    <property type="match status" value="1"/>
</dbReference>
<keyword evidence="4 10" id="KW-0456">Lyase</keyword>
<dbReference type="AlphaFoldDB" id="A0A921DRT0"/>
<dbReference type="InterPro" id="IPR015422">
    <property type="entry name" value="PyrdxlP-dep_Trfase_small"/>
</dbReference>
<evidence type="ECO:0000256" key="7">
    <source>
        <dbReference type="ARBA" id="ARBA00047625"/>
    </source>
</evidence>
<comment type="similarity">
    <text evidence="2 9">Belongs to the trans-sulfuration enzymes family.</text>
</comment>
<evidence type="ECO:0000256" key="2">
    <source>
        <dbReference type="ARBA" id="ARBA00009077"/>
    </source>
</evidence>
<dbReference type="Gene3D" id="3.40.640.10">
    <property type="entry name" value="Type I PLP-dependent aspartate aminotransferase-like (Major domain)"/>
    <property type="match status" value="1"/>
</dbReference>
<evidence type="ECO:0000313" key="10">
    <source>
        <dbReference type="EMBL" id="HJD97371.1"/>
    </source>
</evidence>
<feature type="modified residue" description="N6-(pyridoxal phosphate)lysine" evidence="8">
    <location>
        <position position="178"/>
    </location>
</feature>
<evidence type="ECO:0000256" key="5">
    <source>
        <dbReference type="ARBA" id="ARBA00046315"/>
    </source>
</evidence>
<dbReference type="InterPro" id="IPR000277">
    <property type="entry name" value="Cys/Met-Metab_PyrdxlP-dep_enz"/>
</dbReference>
<name>A0A921DRT0_9BACT</name>
<gene>
    <name evidence="10" type="primary">metC</name>
    <name evidence="10" type="ORF">K8W16_06975</name>
</gene>
<dbReference type="Proteomes" id="UP000698963">
    <property type="component" value="Unassembled WGS sequence"/>
</dbReference>